<evidence type="ECO:0000313" key="3">
    <source>
        <dbReference type="Proteomes" id="UP000887013"/>
    </source>
</evidence>
<protein>
    <recommendedName>
        <fullName evidence="4">Secreted protein</fullName>
    </recommendedName>
</protein>
<evidence type="ECO:0000256" key="1">
    <source>
        <dbReference type="SAM" id="SignalP"/>
    </source>
</evidence>
<gene>
    <name evidence="2" type="ORF">NPIL_72181</name>
</gene>
<accession>A0A8X6TGS4</accession>
<dbReference type="EMBL" id="BMAW01058244">
    <property type="protein sequence ID" value="GFT15203.1"/>
    <property type="molecule type" value="Genomic_DNA"/>
</dbReference>
<keyword evidence="3" id="KW-1185">Reference proteome</keyword>
<organism evidence="2 3">
    <name type="scientific">Nephila pilipes</name>
    <name type="common">Giant wood spider</name>
    <name type="synonym">Nephila maculata</name>
    <dbReference type="NCBI Taxonomy" id="299642"/>
    <lineage>
        <taxon>Eukaryota</taxon>
        <taxon>Metazoa</taxon>
        <taxon>Ecdysozoa</taxon>
        <taxon>Arthropoda</taxon>
        <taxon>Chelicerata</taxon>
        <taxon>Arachnida</taxon>
        <taxon>Araneae</taxon>
        <taxon>Araneomorphae</taxon>
        <taxon>Entelegynae</taxon>
        <taxon>Araneoidea</taxon>
        <taxon>Nephilidae</taxon>
        <taxon>Nephila</taxon>
    </lineage>
</organism>
<sequence>MFGLPVLPLVHSVLLLVLLLDFGGLDPCLFIDLLDRPHLFLELHPPVLEPDLDLALRETQRMRDLDPPPARQVVVEVEFLL</sequence>
<evidence type="ECO:0008006" key="4">
    <source>
        <dbReference type="Google" id="ProtNLM"/>
    </source>
</evidence>
<feature type="chain" id="PRO_5036474498" description="Secreted protein" evidence="1">
    <location>
        <begin position="26"/>
        <end position="81"/>
    </location>
</feature>
<comment type="caution">
    <text evidence="2">The sequence shown here is derived from an EMBL/GenBank/DDBJ whole genome shotgun (WGS) entry which is preliminary data.</text>
</comment>
<proteinExistence type="predicted"/>
<evidence type="ECO:0000313" key="2">
    <source>
        <dbReference type="EMBL" id="GFT15203.1"/>
    </source>
</evidence>
<dbReference type="Proteomes" id="UP000887013">
    <property type="component" value="Unassembled WGS sequence"/>
</dbReference>
<dbReference type="AlphaFoldDB" id="A0A8X6TGS4"/>
<feature type="signal peptide" evidence="1">
    <location>
        <begin position="1"/>
        <end position="25"/>
    </location>
</feature>
<reference evidence="2" key="1">
    <citation type="submission" date="2020-08" db="EMBL/GenBank/DDBJ databases">
        <title>Multicomponent nature underlies the extraordinary mechanical properties of spider dragline silk.</title>
        <authorList>
            <person name="Kono N."/>
            <person name="Nakamura H."/>
            <person name="Mori M."/>
            <person name="Yoshida Y."/>
            <person name="Ohtoshi R."/>
            <person name="Malay A.D."/>
            <person name="Moran D.A.P."/>
            <person name="Tomita M."/>
            <person name="Numata K."/>
            <person name="Arakawa K."/>
        </authorList>
    </citation>
    <scope>NUCLEOTIDE SEQUENCE</scope>
</reference>
<name>A0A8X6TGS4_NEPPI</name>
<keyword evidence="1" id="KW-0732">Signal</keyword>